<dbReference type="EMBL" id="QFQI01000004">
    <property type="protein sequence ID" value="PZQ60713.1"/>
    <property type="molecule type" value="Genomic_DNA"/>
</dbReference>
<dbReference type="SMART" id="SM00935">
    <property type="entry name" value="OmpH"/>
    <property type="match status" value="1"/>
</dbReference>
<dbReference type="Pfam" id="PF03938">
    <property type="entry name" value="OmpH"/>
    <property type="match status" value="1"/>
</dbReference>
<dbReference type="GO" id="GO:0005829">
    <property type="term" value="C:cytosol"/>
    <property type="evidence" value="ECO:0007669"/>
    <property type="project" value="TreeGrafter"/>
</dbReference>
<evidence type="ECO:0000313" key="6">
    <source>
        <dbReference type="Proteomes" id="UP000249229"/>
    </source>
</evidence>
<dbReference type="PANTHER" id="PTHR35089">
    <property type="entry name" value="CHAPERONE PROTEIN SKP"/>
    <property type="match status" value="1"/>
</dbReference>
<dbReference type="PANTHER" id="PTHR35089:SF1">
    <property type="entry name" value="CHAPERONE PROTEIN SKP"/>
    <property type="match status" value="1"/>
</dbReference>
<feature type="compositionally biased region" description="Low complexity" evidence="3">
    <location>
        <begin position="198"/>
        <end position="209"/>
    </location>
</feature>
<accession>A0A2W5R0B1</accession>
<organism evidence="5 6">
    <name type="scientific">Sphingomonas taxi</name>
    <dbReference type="NCBI Taxonomy" id="1549858"/>
    <lineage>
        <taxon>Bacteria</taxon>
        <taxon>Pseudomonadati</taxon>
        <taxon>Pseudomonadota</taxon>
        <taxon>Alphaproteobacteria</taxon>
        <taxon>Sphingomonadales</taxon>
        <taxon>Sphingomonadaceae</taxon>
        <taxon>Sphingomonas</taxon>
    </lineage>
</organism>
<gene>
    <name evidence="5" type="ORF">DI544_07115</name>
</gene>
<evidence type="ECO:0000313" key="5">
    <source>
        <dbReference type="EMBL" id="PZQ60713.1"/>
    </source>
</evidence>
<reference evidence="5 6" key="1">
    <citation type="submission" date="2017-08" db="EMBL/GenBank/DDBJ databases">
        <title>Infants hospitalized years apart are colonized by the same room-sourced microbial strains.</title>
        <authorList>
            <person name="Brooks B."/>
            <person name="Olm M.R."/>
            <person name="Firek B.A."/>
            <person name="Baker R."/>
            <person name="Thomas B.C."/>
            <person name="Morowitz M.J."/>
            <person name="Banfield J.F."/>
        </authorList>
    </citation>
    <scope>NUCLEOTIDE SEQUENCE [LARGE SCALE GENOMIC DNA]</scope>
    <source>
        <strain evidence="5">S2_005_001_R1_22</strain>
    </source>
</reference>
<dbReference type="InterPro" id="IPR024930">
    <property type="entry name" value="Skp_dom_sf"/>
</dbReference>
<dbReference type="AlphaFoldDB" id="A0A2W5R0B1"/>
<feature type="signal peptide" evidence="4">
    <location>
        <begin position="1"/>
        <end position="26"/>
    </location>
</feature>
<comment type="caution">
    <text evidence="5">The sequence shown here is derived from an EMBL/GenBank/DDBJ whole genome shotgun (WGS) entry which is preliminary data.</text>
</comment>
<feature type="region of interest" description="Disordered" evidence="3">
    <location>
        <begin position="186"/>
        <end position="218"/>
    </location>
</feature>
<proteinExistence type="inferred from homology"/>
<evidence type="ECO:0000256" key="2">
    <source>
        <dbReference type="ARBA" id="ARBA00022729"/>
    </source>
</evidence>
<feature type="chain" id="PRO_5015921190" evidence="4">
    <location>
        <begin position="27"/>
        <end position="218"/>
    </location>
</feature>
<sequence length="218" mass="22295">MTNFKHLLLAAALVAPATLVAGTATAQVAGIGVADPEAAVANSKAWATARTQIQTTYKAQIDQANARRQAITAELQPLVAAYQKAAAAPGATEASLRTQGQAIQTREQSANAELQRLTAPASRAQAYALEQISAKLPDAVNAAVRAKNVSLLLRPNAALFAQPTVDVTASITAELDRLVPSVGITPPANWQPGQQGEAAAAAPAPAPAATTNRAPTGR</sequence>
<evidence type="ECO:0000256" key="4">
    <source>
        <dbReference type="SAM" id="SignalP"/>
    </source>
</evidence>
<name>A0A2W5R0B1_9SPHN</name>
<comment type="similarity">
    <text evidence="1">Belongs to the Skp family.</text>
</comment>
<keyword evidence="2 4" id="KW-0732">Signal</keyword>
<evidence type="ECO:0000256" key="1">
    <source>
        <dbReference type="ARBA" id="ARBA00009091"/>
    </source>
</evidence>
<protein>
    <submittedName>
        <fullName evidence="5">Outer membrane family protein</fullName>
    </submittedName>
</protein>
<dbReference type="GO" id="GO:0051082">
    <property type="term" value="F:unfolded protein binding"/>
    <property type="evidence" value="ECO:0007669"/>
    <property type="project" value="InterPro"/>
</dbReference>
<dbReference type="Proteomes" id="UP000249229">
    <property type="component" value="Unassembled WGS sequence"/>
</dbReference>
<dbReference type="GO" id="GO:0050821">
    <property type="term" value="P:protein stabilization"/>
    <property type="evidence" value="ECO:0007669"/>
    <property type="project" value="TreeGrafter"/>
</dbReference>
<dbReference type="Gene3D" id="3.30.910.20">
    <property type="entry name" value="Skp domain"/>
    <property type="match status" value="1"/>
</dbReference>
<dbReference type="SUPFAM" id="SSF111384">
    <property type="entry name" value="OmpH-like"/>
    <property type="match status" value="1"/>
</dbReference>
<evidence type="ECO:0000256" key="3">
    <source>
        <dbReference type="SAM" id="MobiDB-lite"/>
    </source>
</evidence>
<dbReference type="InterPro" id="IPR005632">
    <property type="entry name" value="Chaperone_Skp"/>
</dbReference>